<feature type="chain" id="PRO_5045673718" evidence="2">
    <location>
        <begin position="21"/>
        <end position="499"/>
    </location>
</feature>
<organism evidence="3 4">
    <name type="scientific">Aureococcus anophagefferens</name>
    <name type="common">Harmful bloom alga</name>
    <dbReference type="NCBI Taxonomy" id="44056"/>
    <lineage>
        <taxon>Eukaryota</taxon>
        <taxon>Sar</taxon>
        <taxon>Stramenopiles</taxon>
        <taxon>Ochrophyta</taxon>
        <taxon>Pelagophyceae</taxon>
        <taxon>Pelagomonadales</taxon>
        <taxon>Pelagomonadaceae</taxon>
        <taxon>Aureococcus</taxon>
    </lineage>
</organism>
<comment type="caution">
    <text evidence="3">The sequence shown here is derived from an EMBL/GenBank/DDBJ whole genome shotgun (WGS) entry which is preliminary data.</text>
</comment>
<keyword evidence="4" id="KW-1185">Reference proteome</keyword>
<dbReference type="Proteomes" id="UP001363151">
    <property type="component" value="Unassembled WGS sequence"/>
</dbReference>
<feature type="transmembrane region" description="Helical" evidence="1">
    <location>
        <begin position="455"/>
        <end position="473"/>
    </location>
</feature>
<accession>A0ABR1GCE0</accession>
<evidence type="ECO:0000256" key="2">
    <source>
        <dbReference type="SAM" id="SignalP"/>
    </source>
</evidence>
<keyword evidence="1" id="KW-1133">Transmembrane helix</keyword>
<protein>
    <submittedName>
        <fullName evidence="3">Uncharacterized protein</fullName>
    </submittedName>
</protein>
<evidence type="ECO:0000313" key="4">
    <source>
        <dbReference type="Proteomes" id="UP001363151"/>
    </source>
</evidence>
<evidence type="ECO:0000313" key="3">
    <source>
        <dbReference type="EMBL" id="KAK7253790.1"/>
    </source>
</evidence>
<name>A0ABR1GCE0_AURAN</name>
<feature type="signal peptide" evidence="2">
    <location>
        <begin position="1"/>
        <end position="20"/>
    </location>
</feature>
<keyword evidence="1" id="KW-0472">Membrane</keyword>
<gene>
    <name evidence="3" type="ORF">SO694_00002613</name>
</gene>
<reference evidence="3 4" key="1">
    <citation type="submission" date="2024-03" db="EMBL/GenBank/DDBJ databases">
        <title>Aureococcus anophagefferens CCMP1851 and Kratosvirus quantuckense: Draft genome of a second virus-susceptible host strain in the model system.</title>
        <authorList>
            <person name="Chase E."/>
            <person name="Truchon A.R."/>
            <person name="Schepens W."/>
            <person name="Wilhelm S.W."/>
        </authorList>
    </citation>
    <scope>NUCLEOTIDE SEQUENCE [LARGE SCALE GENOMIC DNA]</scope>
    <source>
        <strain evidence="3 4">CCMP1851</strain>
    </source>
</reference>
<dbReference type="EMBL" id="JBBJCI010000034">
    <property type="protein sequence ID" value="KAK7253790.1"/>
    <property type="molecule type" value="Genomic_DNA"/>
</dbReference>
<keyword evidence="2" id="KW-0732">Signal</keyword>
<keyword evidence="1" id="KW-0812">Transmembrane</keyword>
<sequence length="499" mass="54489">MGWVLLWRCAALGFIGRAAGQAMGDGISKYTLPCDDPIPRIAWLQRYLPVVVAQDSCLDESDDASGALDTCTCNSSEYGVWEETEARVQLYHQKGFGIHLVNSSGRVTTGGMTVAAMERVFHDKLGNLTAFDAFLDYNLGLHLPPTGNYSLDAFIRRFDDDGEPYFPYTWQQEVTNQTYYGVFVRAPHSMLVLELVSNFSNTLAAAAQFGFSLTQLEPRVSSHVLDYLEATPTNYSVRPVHVSRAAANLADVDDFYTAIRTARTVEYAEANVSKTCYLWGGAEVEVCYTQRSSDATRGGFSVADFEDMLNGVHEDVIAPNPNCQRDKWNDFHYAYDNGQVSGQQIYEYVALKPGAYFVCTGAYVMYVVDPAGFTVQLDINGDYTLSTCDNSDWDWDVDPDHGGCVLGNCTPLAANSTLTVVDLTALLDDDGGAAGGGRRRSGGGSGSSSSGGGRAVLVAAMVFVAGVVVFTAFRERSQRKALYRKLPDDDDDEDTSHLE</sequence>
<evidence type="ECO:0000256" key="1">
    <source>
        <dbReference type="SAM" id="Phobius"/>
    </source>
</evidence>
<proteinExistence type="predicted"/>